<dbReference type="PANTHER" id="PTHR38050">
    <property type="match status" value="1"/>
</dbReference>
<keyword evidence="3" id="KW-0858">Xylan degradation</keyword>
<evidence type="ECO:0000256" key="1">
    <source>
        <dbReference type="ARBA" id="ARBA00004613"/>
    </source>
</evidence>
<gene>
    <name evidence="10" type="ORF">GCM10009092_27620</name>
</gene>
<dbReference type="PROSITE" id="PS51257">
    <property type="entry name" value="PROKAR_LIPOPROTEIN"/>
    <property type="match status" value="1"/>
</dbReference>
<keyword evidence="11" id="KW-1185">Reference proteome</keyword>
<dbReference type="InterPro" id="IPR000073">
    <property type="entry name" value="AB_hydrolase_1"/>
</dbReference>
<feature type="signal peptide" evidence="8">
    <location>
        <begin position="1"/>
        <end position="20"/>
    </location>
</feature>
<keyword evidence="4 8" id="KW-0732">Signal</keyword>
<protein>
    <recommendedName>
        <fullName evidence="9">AB hydrolase-1 domain-containing protein</fullName>
    </recommendedName>
</protein>
<keyword evidence="6" id="KW-0119">Carbohydrate metabolism</keyword>
<evidence type="ECO:0000256" key="7">
    <source>
        <dbReference type="ARBA" id="ARBA00023326"/>
    </source>
</evidence>
<keyword evidence="7" id="KW-0624">Polysaccharide degradation</keyword>
<comment type="caution">
    <text evidence="10">The sequence shown here is derived from an EMBL/GenBank/DDBJ whole genome shotgun (WGS) entry which is preliminary data.</text>
</comment>
<dbReference type="InterPro" id="IPR029058">
    <property type="entry name" value="AB_hydrolase_fold"/>
</dbReference>
<keyword evidence="5" id="KW-0378">Hydrolase</keyword>
<evidence type="ECO:0000256" key="5">
    <source>
        <dbReference type="ARBA" id="ARBA00022801"/>
    </source>
</evidence>
<feature type="chain" id="PRO_5045352496" description="AB hydrolase-1 domain-containing protein" evidence="8">
    <location>
        <begin position="21"/>
        <end position="604"/>
    </location>
</feature>
<dbReference type="EMBL" id="BAAAEI010000015">
    <property type="protein sequence ID" value="GAA0361726.1"/>
    <property type="molecule type" value="Genomic_DNA"/>
</dbReference>
<sequence>MKLRSLGGLLALTITLFTLSACSSSDKSGTSPSPVAPESPDAQTIQLGDRTYLLALPDNFSQSKAYKLLLAFHGSGGDSAGMRSLSRFERHSSDYIVAYPKSKEVEWNEGCDCNIAHRKGADDLGFIEQIIADIGQRYTIQEGEVYAAGFSQGALFAQNVACNLGHKVKAIAGVAAPMSRQLALSCAMQKPVSIMMVHGKADGVLPYQGSTHANFGLLSSPDAIARLAALNFSLPNPMLKNLGPNVDLIHYSNGKQKAQLVSIKGGAHTWQFAGFDTTTRILAFFGALEQPELPEHSQLIEVEGQKFHVRALGLSNDGPAIVLLPGFNYNYSADSAWFALLQPYLARHYRVYSMDRLGNGFSDASEEVSFGRVAQDLNGILNALNEKELIVVAFSNASISASQFYQHHHADINLRGMLWIDPDIPLPNSLALYKGYPADWYLANLDALLPHLAAGNWTERTWQKLVVEREEVAALLPEQSAALMDWNFFDVLSQQRLLVGHQQTRAREIAGYSADLDAYAALPLPASVPVSVIDSDFEEQDIQNNPDNAKALRLWQQEGSAWSKQLAEFSGGQYISLEQADHMVMFQHPEVIQQAIDWLVAQGQ</sequence>
<evidence type="ECO:0000313" key="10">
    <source>
        <dbReference type="EMBL" id="GAA0361726.1"/>
    </source>
</evidence>
<reference evidence="10 11" key="1">
    <citation type="journal article" date="2019" name="Int. J. Syst. Evol. Microbiol.">
        <title>The Global Catalogue of Microorganisms (GCM) 10K type strain sequencing project: providing services to taxonomists for standard genome sequencing and annotation.</title>
        <authorList>
            <consortium name="The Broad Institute Genomics Platform"/>
            <consortium name="The Broad Institute Genome Sequencing Center for Infectious Disease"/>
            <person name="Wu L."/>
            <person name="Ma J."/>
        </authorList>
    </citation>
    <scope>NUCLEOTIDE SEQUENCE [LARGE SCALE GENOMIC DNA]</scope>
    <source>
        <strain evidence="10 11">JCM 13378</strain>
    </source>
</reference>
<dbReference type="RefSeq" id="WP_343845685.1">
    <property type="nucleotide sequence ID" value="NZ_BAAAEI010000015.1"/>
</dbReference>
<organism evidence="10 11">
    <name type="scientific">Bowmanella denitrificans</name>
    <dbReference type="NCBI Taxonomy" id="366582"/>
    <lineage>
        <taxon>Bacteria</taxon>
        <taxon>Pseudomonadati</taxon>
        <taxon>Pseudomonadota</taxon>
        <taxon>Gammaproteobacteria</taxon>
        <taxon>Alteromonadales</taxon>
        <taxon>Alteromonadaceae</taxon>
        <taxon>Bowmanella</taxon>
    </lineage>
</organism>
<evidence type="ECO:0000313" key="11">
    <source>
        <dbReference type="Proteomes" id="UP001501757"/>
    </source>
</evidence>
<evidence type="ECO:0000256" key="8">
    <source>
        <dbReference type="SAM" id="SignalP"/>
    </source>
</evidence>
<dbReference type="Pfam" id="PF12697">
    <property type="entry name" value="Abhydrolase_6"/>
    <property type="match status" value="1"/>
</dbReference>
<name>A0ABN0XEB7_9ALTE</name>
<accession>A0ABN0XEB7</accession>
<dbReference type="Gene3D" id="3.40.50.1820">
    <property type="entry name" value="alpha/beta hydrolase"/>
    <property type="match status" value="2"/>
</dbReference>
<dbReference type="SUPFAM" id="SSF53474">
    <property type="entry name" value="alpha/beta-Hydrolases"/>
    <property type="match status" value="2"/>
</dbReference>
<evidence type="ECO:0000259" key="9">
    <source>
        <dbReference type="Pfam" id="PF12697"/>
    </source>
</evidence>
<feature type="domain" description="AB hydrolase-1" evidence="9">
    <location>
        <begin position="321"/>
        <end position="591"/>
    </location>
</feature>
<comment type="subcellular location">
    <subcellularLocation>
        <location evidence="1">Secreted</location>
    </subcellularLocation>
</comment>
<dbReference type="Proteomes" id="UP001501757">
    <property type="component" value="Unassembled WGS sequence"/>
</dbReference>
<evidence type="ECO:0000256" key="4">
    <source>
        <dbReference type="ARBA" id="ARBA00022729"/>
    </source>
</evidence>
<dbReference type="PANTHER" id="PTHR38050:SF2">
    <property type="entry name" value="FERULOYL ESTERASE C-RELATED"/>
    <property type="match status" value="1"/>
</dbReference>
<evidence type="ECO:0000256" key="2">
    <source>
        <dbReference type="ARBA" id="ARBA00022525"/>
    </source>
</evidence>
<evidence type="ECO:0000256" key="6">
    <source>
        <dbReference type="ARBA" id="ARBA00023277"/>
    </source>
</evidence>
<keyword evidence="2" id="KW-0964">Secreted</keyword>
<evidence type="ECO:0000256" key="3">
    <source>
        <dbReference type="ARBA" id="ARBA00022651"/>
    </source>
</evidence>
<dbReference type="InterPro" id="IPR043595">
    <property type="entry name" value="FaeB/C/D"/>
</dbReference>
<proteinExistence type="predicted"/>